<reference evidence="2" key="1">
    <citation type="submission" date="2020-06" db="EMBL/GenBank/DDBJ databases">
        <title>WGS assembly of Ceratodon purpureus strain R40.</title>
        <authorList>
            <person name="Carey S.B."/>
            <person name="Jenkins J."/>
            <person name="Shu S."/>
            <person name="Lovell J.T."/>
            <person name="Sreedasyam A."/>
            <person name="Maumus F."/>
            <person name="Tiley G.P."/>
            <person name="Fernandez-Pozo N."/>
            <person name="Barry K."/>
            <person name="Chen C."/>
            <person name="Wang M."/>
            <person name="Lipzen A."/>
            <person name="Daum C."/>
            <person name="Saski C.A."/>
            <person name="Payton A.C."/>
            <person name="Mcbreen J.C."/>
            <person name="Conrad R.E."/>
            <person name="Kollar L.M."/>
            <person name="Olsson S."/>
            <person name="Huttunen S."/>
            <person name="Landis J.B."/>
            <person name="Wickett N.J."/>
            <person name="Johnson M.G."/>
            <person name="Rensing S.A."/>
            <person name="Grimwood J."/>
            <person name="Schmutz J."/>
            <person name="Mcdaniel S.F."/>
        </authorList>
    </citation>
    <scope>NUCLEOTIDE SEQUENCE</scope>
    <source>
        <strain evidence="2">R40</strain>
    </source>
</reference>
<gene>
    <name evidence="2" type="ORF">KC19_4G259900</name>
</gene>
<sequence>MWPGAAEVALLCRGVLLVMWHVDVAGFVWRGDIIYDSVRCSSGFAGVEWSRLRLLCFSVGDRVNLG</sequence>
<dbReference type="Proteomes" id="UP000822688">
    <property type="component" value="Chromosome 4"/>
</dbReference>
<comment type="caution">
    <text evidence="2">The sequence shown here is derived from an EMBL/GenBank/DDBJ whole genome shotgun (WGS) entry which is preliminary data.</text>
</comment>
<evidence type="ECO:0008006" key="4">
    <source>
        <dbReference type="Google" id="ProtNLM"/>
    </source>
</evidence>
<evidence type="ECO:0000313" key="3">
    <source>
        <dbReference type="Proteomes" id="UP000822688"/>
    </source>
</evidence>
<keyword evidence="3" id="KW-1185">Reference proteome</keyword>
<protein>
    <recommendedName>
        <fullName evidence="4">Secreted protein</fullName>
    </recommendedName>
</protein>
<organism evidence="2 3">
    <name type="scientific">Ceratodon purpureus</name>
    <name type="common">Fire moss</name>
    <name type="synonym">Dicranum purpureum</name>
    <dbReference type="NCBI Taxonomy" id="3225"/>
    <lineage>
        <taxon>Eukaryota</taxon>
        <taxon>Viridiplantae</taxon>
        <taxon>Streptophyta</taxon>
        <taxon>Embryophyta</taxon>
        <taxon>Bryophyta</taxon>
        <taxon>Bryophytina</taxon>
        <taxon>Bryopsida</taxon>
        <taxon>Dicranidae</taxon>
        <taxon>Pseudoditrichales</taxon>
        <taxon>Ditrichaceae</taxon>
        <taxon>Ceratodon</taxon>
    </lineage>
</organism>
<evidence type="ECO:0000313" key="2">
    <source>
        <dbReference type="EMBL" id="KAG0581544.1"/>
    </source>
</evidence>
<feature type="signal peptide" evidence="1">
    <location>
        <begin position="1"/>
        <end position="26"/>
    </location>
</feature>
<keyword evidence="1" id="KW-0732">Signal</keyword>
<name>A0A8T0ICR6_CERPU</name>
<accession>A0A8T0ICR6</accession>
<feature type="chain" id="PRO_5035758109" description="Secreted protein" evidence="1">
    <location>
        <begin position="27"/>
        <end position="66"/>
    </location>
</feature>
<proteinExistence type="predicted"/>
<evidence type="ECO:0000256" key="1">
    <source>
        <dbReference type="SAM" id="SignalP"/>
    </source>
</evidence>
<dbReference type="AlphaFoldDB" id="A0A8T0ICR6"/>
<dbReference type="EMBL" id="CM026424">
    <property type="protein sequence ID" value="KAG0581544.1"/>
    <property type="molecule type" value="Genomic_DNA"/>
</dbReference>